<dbReference type="AlphaFoldDB" id="A0A439CLU7"/>
<dbReference type="InterPro" id="IPR001138">
    <property type="entry name" value="Zn2Cys6_DnaBD"/>
</dbReference>
<dbReference type="Pfam" id="PF00172">
    <property type="entry name" value="Zn_clus"/>
    <property type="match status" value="1"/>
</dbReference>
<sequence>MLQTWRLNAKDQNETHQRQAFDPETARPIVQQACNSCRVKKLRCSGEKTGCFRCQTLSQDCVYAQNTTRGSARSRKNKESISKASDDTRRSSVSTTPSLVSSAPTPTTEAKPVSPRPEPFTSVSSAPSSELHWAQVRPGTNLDDAAPLEVDMMPFESRDYLQMQDMSTIQMTGLETYQSGDTFLLSWPEPTQDSHLAHTKMPWEGASLPLSIPSFGGWEPGIHGYDETPLTPTTGNPLSESIIAEIQTTPLSLPPQTVANGLDDCHWLQSQTPEPCQCFQRVVFLLEEIDSEALDTNVKELGPWLSRHKEALRYSEALLTCPLCQAKPEHMTILAFLTDRLIAICDNVVTAYLQTLEGGSSSSSSSNHSTMGH</sequence>
<feature type="compositionally biased region" description="Basic and acidic residues" evidence="6">
    <location>
        <begin position="77"/>
        <end position="90"/>
    </location>
</feature>
<reference evidence="8 9" key="1">
    <citation type="submission" date="2018-12" db="EMBL/GenBank/DDBJ databases">
        <title>Draft genome sequence of Xylaria grammica IHI A82.</title>
        <authorList>
            <person name="Buettner E."/>
            <person name="Kellner H."/>
        </authorList>
    </citation>
    <scope>NUCLEOTIDE SEQUENCE [LARGE SCALE GENOMIC DNA]</scope>
    <source>
        <strain evidence="8 9">IHI A82</strain>
    </source>
</reference>
<dbReference type="CDD" id="cd00067">
    <property type="entry name" value="GAL4"/>
    <property type="match status" value="1"/>
</dbReference>
<proteinExistence type="predicted"/>
<accession>A0A439CLU7</accession>
<comment type="subcellular location">
    <subcellularLocation>
        <location evidence="1">Nucleus</location>
    </subcellularLocation>
</comment>
<dbReference type="PROSITE" id="PS00463">
    <property type="entry name" value="ZN2_CY6_FUNGAL_1"/>
    <property type="match status" value="1"/>
</dbReference>
<evidence type="ECO:0000256" key="3">
    <source>
        <dbReference type="ARBA" id="ARBA00023125"/>
    </source>
</evidence>
<evidence type="ECO:0000256" key="4">
    <source>
        <dbReference type="ARBA" id="ARBA00023163"/>
    </source>
</evidence>
<dbReference type="Gene3D" id="4.10.240.10">
    <property type="entry name" value="Zn(2)-C6 fungal-type DNA-binding domain"/>
    <property type="match status" value="1"/>
</dbReference>
<keyword evidence="2" id="KW-0805">Transcription regulation</keyword>
<gene>
    <name evidence="8" type="ORF">EKO27_g11967</name>
</gene>
<dbReference type="GO" id="GO:0000981">
    <property type="term" value="F:DNA-binding transcription factor activity, RNA polymerase II-specific"/>
    <property type="evidence" value="ECO:0007669"/>
    <property type="project" value="InterPro"/>
</dbReference>
<dbReference type="PANTHER" id="PTHR47540:SF2">
    <property type="entry name" value="ZN(II)2CYS6 TRANSCRIPTION FACTOR (EUROFUNG)"/>
    <property type="match status" value="1"/>
</dbReference>
<dbReference type="STRING" id="363999.A0A439CLU7"/>
<evidence type="ECO:0000313" key="8">
    <source>
        <dbReference type="EMBL" id="RWA03139.1"/>
    </source>
</evidence>
<feature type="domain" description="Zn(2)-C6 fungal-type" evidence="7">
    <location>
        <begin position="33"/>
        <end position="63"/>
    </location>
</feature>
<evidence type="ECO:0000256" key="1">
    <source>
        <dbReference type="ARBA" id="ARBA00004123"/>
    </source>
</evidence>
<dbReference type="InterPro" id="IPR036864">
    <property type="entry name" value="Zn2-C6_fun-type_DNA-bd_sf"/>
</dbReference>
<evidence type="ECO:0000256" key="5">
    <source>
        <dbReference type="ARBA" id="ARBA00023242"/>
    </source>
</evidence>
<dbReference type="SUPFAM" id="SSF57701">
    <property type="entry name" value="Zn2/Cys6 DNA-binding domain"/>
    <property type="match status" value="1"/>
</dbReference>
<keyword evidence="4" id="KW-0804">Transcription</keyword>
<evidence type="ECO:0000256" key="2">
    <source>
        <dbReference type="ARBA" id="ARBA00023015"/>
    </source>
</evidence>
<dbReference type="Proteomes" id="UP000286045">
    <property type="component" value="Unassembled WGS sequence"/>
</dbReference>
<dbReference type="GO" id="GO:0008270">
    <property type="term" value="F:zinc ion binding"/>
    <property type="evidence" value="ECO:0007669"/>
    <property type="project" value="InterPro"/>
</dbReference>
<feature type="compositionally biased region" description="Low complexity" evidence="6">
    <location>
        <begin position="91"/>
        <end position="108"/>
    </location>
</feature>
<dbReference type="GO" id="GO:0045944">
    <property type="term" value="P:positive regulation of transcription by RNA polymerase II"/>
    <property type="evidence" value="ECO:0007669"/>
    <property type="project" value="TreeGrafter"/>
</dbReference>
<keyword evidence="5" id="KW-0539">Nucleus</keyword>
<dbReference type="SMART" id="SM00066">
    <property type="entry name" value="GAL4"/>
    <property type="match status" value="1"/>
</dbReference>
<dbReference type="InterPro" id="IPR051711">
    <property type="entry name" value="Stress_Response_Reg"/>
</dbReference>
<dbReference type="PANTHER" id="PTHR47540">
    <property type="entry name" value="THIAMINE REPRESSIBLE GENES REGULATORY PROTEIN THI5"/>
    <property type="match status" value="1"/>
</dbReference>
<evidence type="ECO:0000313" key="9">
    <source>
        <dbReference type="Proteomes" id="UP000286045"/>
    </source>
</evidence>
<comment type="caution">
    <text evidence="8">The sequence shown here is derived from an EMBL/GenBank/DDBJ whole genome shotgun (WGS) entry which is preliminary data.</text>
</comment>
<evidence type="ECO:0000259" key="7">
    <source>
        <dbReference type="PROSITE" id="PS50048"/>
    </source>
</evidence>
<name>A0A439CLU7_9PEZI</name>
<dbReference type="GO" id="GO:0043565">
    <property type="term" value="F:sequence-specific DNA binding"/>
    <property type="evidence" value="ECO:0007669"/>
    <property type="project" value="TreeGrafter"/>
</dbReference>
<organism evidence="8 9">
    <name type="scientific">Xylaria grammica</name>
    <dbReference type="NCBI Taxonomy" id="363999"/>
    <lineage>
        <taxon>Eukaryota</taxon>
        <taxon>Fungi</taxon>
        <taxon>Dikarya</taxon>
        <taxon>Ascomycota</taxon>
        <taxon>Pezizomycotina</taxon>
        <taxon>Sordariomycetes</taxon>
        <taxon>Xylariomycetidae</taxon>
        <taxon>Xylariales</taxon>
        <taxon>Xylariaceae</taxon>
        <taxon>Xylaria</taxon>
    </lineage>
</organism>
<keyword evidence="3" id="KW-0238">DNA-binding</keyword>
<keyword evidence="9" id="KW-1185">Reference proteome</keyword>
<evidence type="ECO:0000256" key="6">
    <source>
        <dbReference type="SAM" id="MobiDB-lite"/>
    </source>
</evidence>
<dbReference type="PROSITE" id="PS50048">
    <property type="entry name" value="ZN2_CY6_FUNGAL_2"/>
    <property type="match status" value="1"/>
</dbReference>
<feature type="compositionally biased region" description="Basic and acidic residues" evidence="6">
    <location>
        <begin position="8"/>
        <end position="24"/>
    </location>
</feature>
<protein>
    <recommendedName>
        <fullName evidence="7">Zn(2)-C6 fungal-type domain-containing protein</fullName>
    </recommendedName>
</protein>
<feature type="region of interest" description="Disordered" evidence="6">
    <location>
        <begin position="1"/>
        <end position="24"/>
    </location>
</feature>
<feature type="region of interest" description="Disordered" evidence="6">
    <location>
        <begin position="66"/>
        <end position="132"/>
    </location>
</feature>
<dbReference type="EMBL" id="RYZI01000924">
    <property type="protein sequence ID" value="RWA03139.1"/>
    <property type="molecule type" value="Genomic_DNA"/>
</dbReference>
<dbReference type="GO" id="GO:0005634">
    <property type="term" value="C:nucleus"/>
    <property type="evidence" value="ECO:0007669"/>
    <property type="project" value="UniProtKB-SubCell"/>
</dbReference>
<feature type="non-terminal residue" evidence="8">
    <location>
        <position position="373"/>
    </location>
</feature>